<sequence>MKKERKWLCGILAAVILGNMTGCGEQISGKTPVNRILAEESYINVILGEGYHQQEVRFDLKNDRAVIPKDVQWGMHSYRNGTEVGISYGESEGCEIYDSDPEVNPELYEESYLDSIRELKLNVSDIRKNNYNIKVVKKKQLEAFEQELALMSGVVIKGEYELTGVNIEFDRRFRPVKKTFRLQALDESQMHEEKKDEKKCIQEFGYNIGKVRFQTSYRDVEKKIQKEWKKILEAERTEALLPYRNQ</sequence>
<dbReference type="Proteomes" id="UP000702954">
    <property type="component" value="Unassembled WGS sequence"/>
</dbReference>
<evidence type="ECO:0000313" key="4">
    <source>
        <dbReference type="Proteomes" id="UP000294613"/>
    </source>
</evidence>
<evidence type="ECO:0000313" key="2">
    <source>
        <dbReference type="EMBL" id="GBU04919.1"/>
    </source>
</evidence>
<accession>A0A4R3J559</accession>
<dbReference type="EMBL" id="BHEO01000006">
    <property type="protein sequence ID" value="GBU04919.1"/>
    <property type="molecule type" value="Genomic_DNA"/>
</dbReference>
<reference evidence="3 4" key="2">
    <citation type="submission" date="2019-03" db="EMBL/GenBank/DDBJ databases">
        <title>Genomic Encyclopedia of Type Strains, Phase IV (KMG-IV): sequencing the most valuable type-strain genomes for metagenomic binning, comparative biology and taxonomic classification.</title>
        <authorList>
            <person name="Goeker M."/>
        </authorList>
    </citation>
    <scope>NUCLEOTIDE SEQUENCE [LARGE SCALE GENOMIC DNA]</scope>
    <source>
        <strain evidence="3 4">DSM 103426</strain>
    </source>
</reference>
<gene>
    <name evidence="3" type="ORF">EDD74_1487</name>
    <name evidence="1" type="ORF">FAEUMB_00520</name>
    <name evidence="2" type="ORF">FAEUMB_14600</name>
</gene>
<dbReference type="RefSeq" id="WP_116440896.1">
    <property type="nucleotide sequence ID" value="NZ_BHEO01000002.1"/>
</dbReference>
<dbReference type="Proteomes" id="UP000294613">
    <property type="component" value="Unassembled WGS sequence"/>
</dbReference>
<dbReference type="EMBL" id="SLZV01000048">
    <property type="protein sequence ID" value="TCS59946.1"/>
    <property type="molecule type" value="Genomic_DNA"/>
</dbReference>
<evidence type="ECO:0000313" key="5">
    <source>
        <dbReference type="Proteomes" id="UP000702954"/>
    </source>
</evidence>
<name>A0A4R3J559_9FIRM</name>
<organism evidence="3 4">
    <name type="scientific">Faecalimonas umbilicata</name>
    <dbReference type="NCBI Taxonomy" id="1912855"/>
    <lineage>
        <taxon>Bacteria</taxon>
        <taxon>Bacillati</taxon>
        <taxon>Bacillota</taxon>
        <taxon>Clostridia</taxon>
        <taxon>Lachnospirales</taxon>
        <taxon>Lachnospiraceae</taxon>
        <taxon>Faecalimonas</taxon>
    </lineage>
</organism>
<protein>
    <submittedName>
        <fullName evidence="3">Uncharacterized protein</fullName>
    </submittedName>
</protein>
<keyword evidence="5" id="KW-1185">Reference proteome</keyword>
<comment type="caution">
    <text evidence="3">The sequence shown here is derived from an EMBL/GenBank/DDBJ whole genome shotgun (WGS) entry which is preliminary data.</text>
</comment>
<evidence type="ECO:0000313" key="3">
    <source>
        <dbReference type="EMBL" id="TCS59946.1"/>
    </source>
</evidence>
<reference evidence="1 5" key="1">
    <citation type="journal article" date="2018" name="Int. J. Syst. Evol. Microbiol.">
        <title>Draft Genome Sequence of Faecalimonas umbilicata JCM 30896T, an Acetate-Producing Bacterium Isolated from Human Feces.</title>
        <authorList>
            <person name="Sakamoto M."/>
            <person name="Ikeyama N."/>
            <person name="Yuki M."/>
            <person name="Ohkuma M."/>
        </authorList>
    </citation>
    <scope>NUCLEOTIDE SEQUENCE [LARGE SCALE GENOMIC DNA]</scope>
    <source>
        <strain evidence="1 5">EGH7</strain>
    </source>
</reference>
<dbReference type="EMBL" id="BHEO01000002">
    <property type="protein sequence ID" value="GBU03511.1"/>
    <property type="molecule type" value="Genomic_DNA"/>
</dbReference>
<evidence type="ECO:0000313" key="1">
    <source>
        <dbReference type="EMBL" id="GBU03511.1"/>
    </source>
</evidence>
<proteinExistence type="predicted"/>
<dbReference type="AlphaFoldDB" id="A0A4R3J559"/>